<dbReference type="AlphaFoldDB" id="A0A378YKB0"/>
<dbReference type="STRING" id="1406858.GCA_000710895_07398"/>
<reference evidence="2 3" key="1">
    <citation type="submission" date="2018-06" db="EMBL/GenBank/DDBJ databases">
        <authorList>
            <consortium name="Pathogen Informatics"/>
            <person name="Doyle S."/>
        </authorList>
    </citation>
    <scope>NUCLEOTIDE SEQUENCE [LARGE SCALE GENOMIC DNA]</scope>
    <source>
        <strain evidence="2 3">NCTC1934</strain>
    </source>
</reference>
<accession>A0A378YKB0</accession>
<protein>
    <submittedName>
        <fullName evidence="2">Uncharacterized protein</fullName>
    </submittedName>
</protein>
<feature type="region of interest" description="Disordered" evidence="1">
    <location>
        <begin position="235"/>
        <end position="262"/>
    </location>
</feature>
<name>A0A378YKB0_9NOCA</name>
<gene>
    <name evidence="2" type="ORF">NCTC1934_02775</name>
</gene>
<organism evidence="2 3">
    <name type="scientific">Nocardia otitidiscaviarum</name>
    <dbReference type="NCBI Taxonomy" id="1823"/>
    <lineage>
        <taxon>Bacteria</taxon>
        <taxon>Bacillati</taxon>
        <taxon>Actinomycetota</taxon>
        <taxon>Actinomycetes</taxon>
        <taxon>Mycobacteriales</taxon>
        <taxon>Nocardiaceae</taxon>
        <taxon>Nocardia</taxon>
    </lineage>
</organism>
<feature type="compositionally biased region" description="Basic and acidic residues" evidence="1">
    <location>
        <begin position="251"/>
        <end position="262"/>
    </location>
</feature>
<dbReference type="EMBL" id="UGRY01000002">
    <property type="protein sequence ID" value="SUA76917.1"/>
    <property type="molecule type" value="Genomic_DNA"/>
</dbReference>
<evidence type="ECO:0000313" key="3">
    <source>
        <dbReference type="Proteomes" id="UP000255467"/>
    </source>
</evidence>
<dbReference type="Proteomes" id="UP000255467">
    <property type="component" value="Unassembled WGS sequence"/>
</dbReference>
<keyword evidence="3" id="KW-1185">Reference proteome</keyword>
<proteinExistence type="predicted"/>
<sequence>MMGSAGQVRGQQLEQLRRRMAAIPARGADPAGRAAASGALRREALPVPPALVELLPEGGLAKGSVVAYTGASSLLSGLLAAVTGAGGHAAAVGLPRLGLLAAAEMGAQLGRLAVVADPGPDRLEVASVLLDGLDLVVLGLDGAAVPPSRARVLSARARARSSTLVVTGGSWSGPSLHIDTKVTGYDGLGRGCGRLRTVRLDVSVRGRSLPPRHGSLATFPRNGRVEWEHTPVETLRPAHSDPAHPTASSHARAEPLARHAAS</sequence>
<evidence type="ECO:0000256" key="1">
    <source>
        <dbReference type="SAM" id="MobiDB-lite"/>
    </source>
</evidence>
<evidence type="ECO:0000313" key="2">
    <source>
        <dbReference type="EMBL" id="SUA76917.1"/>
    </source>
</evidence>
<dbReference type="RefSeq" id="WP_370450403.1">
    <property type="nucleotide sequence ID" value="NZ_UGRY01000002.1"/>
</dbReference>